<proteinExistence type="predicted"/>
<feature type="signal peptide" evidence="1">
    <location>
        <begin position="1"/>
        <end position="25"/>
    </location>
</feature>
<evidence type="ECO:0000313" key="3">
    <source>
        <dbReference type="WBParaSite" id="PSU_v2.g739.t1"/>
    </source>
</evidence>
<sequence>MFAMNGRLLLLLFILPLLYILNIDAADIKKIPFYLIPVLSLDGKTTDTGECIGTLITLEHILAPAECLKVKTKIASGVFIDFRAEKKYPENKDLFPITEYTFSKKIVLDPTSKLAIITLHVPFLQGNSLNIEKTLITPKVAGSTVHFERNKQLVNLVDGTGKVASATYSHDGTLVSLSAAAGPISIDKALCNWITKIANTVECKA</sequence>
<accession>A0A914Z4V6</accession>
<dbReference type="Proteomes" id="UP000887577">
    <property type="component" value="Unplaced"/>
</dbReference>
<keyword evidence="2" id="KW-1185">Reference proteome</keyword>
<protein>
    <submittedName>
        <fullName evidence="3">Peptidase S1 domain-containing protein</fullName>
    </submittedName>
</protein>
<reference evidence="3" key="1">
    <citation type="submission" date="2022-11" db="UniProtKB">
        <authorList>
            <consortium name="WormBaseParasite"/>
        </authorList>
    </citation>
    <scope>IDENTIFICATION</scope>
</reference>
<dbReference type="AlphaFoldDB" id="A0A914Z4V6"/>
<keyword evidence="1" id="KW-0732">Signal</keyword>
<evidence type="ECO:0000313" key="2">
    <source>
        <dbReference type="Proteomes" id="UP000887577"/>
    </source>
</evidence>
<dbReference type="WBParaSite" id="PSU_v2.g739.t1">
    <property type="protein sequence ID" value="PSU_v2.g739.t1"/>
    <property type="gene ID" value="PSU_v2.g739"/>
</dbReference>
<feature type="chain" id="PRO_5036697348" evidence="1">
    <location>
        <begin position="26"/>
        <end position="205"/>
    </location>
</feature>
<evidence type="ECO:0000256" key="1">
    <source>
        <dbReference type="SAM" id="SignalP"/>
    </source>
</evidence>
<organism evidence="2 3">
    <name type="scientific">Panagrolaimus superbus</name>
    <dbReference type="NCBI Taxonomy" id="310955"/>
    <lineage>
        <taxon>Eukaryota</taxon>
        <taxon>Metazoa</taxon>
        <taxon>Ecdysozoa</taxon>
        <taxon>Nematoda</taxon>
        <taxon>Chromadorea</taxon>
        <taxon>Rhabditida</taxon>
        <taxon>Tylenchina</taxon>
        <taxon>Panagrolaimomorpha</taxon>
        <taxon>Panagrolaimoidea</taxon>
        <taxon>Panagrolaimidae</taxon>
        <taxon>Panagrolaimus</taxon>
    </lineage>
</organism>
<name>A0A914Z4V6_9BILA</name>